<dbReference type="PANTHER" id="PTHR12526">
    <property type="entry name" value="GLYCOSYLTRANSFERASE"/>
    <property type="match status" value="1"/>
</dbReference>
<name>A0A1G2KTI7_9BACT</name>
<keyword evidence="1" id="KW-0328">Glycosyltransferase</keyword>
<dbReference type="SUPFAM" id="SSF53756">
    <property type="entry name" value="UDP-Glycosyltransferase/glycogen phosphorylase"/>
    <property type="match status" value="1"/>
</dbReference>
<dbReference type="PANTHER" id="PTHR12526:SF510">
    <property type="entry name" value="D-INOSITOL 3-PHOSPHATE GLYCOSYLTRANSFERASE"/>
    <property type="match status" value="1"/>
</dbReference>
<evidence type="ECO:0000259" key="3">
    <source>
        <dbReference type="Pfam" id="PF00534"/>
    </source>
</evidence>
<gene>
    <name evidence="4" type="ORF">A3J58_02695</name>
</gene>
<dbReference type="AlphaFoldDB" id="A0A1G2KTI7"/>
<dbReference type="Pfam" id="PF00534">
    <property type="entry name" value="Glycos_transf_1"/>
    <property type="match status" value="1"/>
</dbReference>
<dbReference type="InterPro" id="IPR001296">
    <property type="entry name" value="Glyco_trans_1"/>
</dbReference>
<sequence>MKVLMISADPRVKIPGSESATRMADYARLFDALYIVVLSRGRIIQAWREARALRGEYDLITAQGADETGMFAYVLSRMSGVPFHLQIHTDVMSPWYRRASWKERMRYMCALFLIPRVSCLRVVSHRIRRSLLQPTCLPDRQATYNLQPEKIFVLPIFTDVSRFMASVPDPATEKRFQDYDFKMIAAGRFVEKEKNFSLLIDMMRDFVKICPKALLVIVGEGPDNANYELGIRNYGLTKNIIIEPWRDDLASFYKSFDLFLLSSRYEGWGRAVIEAMAAGLPVVMTDVGLAGEVVRDHENGRVVPVGDIKAFGTAVAEIWRDPGLRGRMANKARETSAGLYPETREEYLMLYKKSLESCFS</sequence>
<dbReference type="Proteomes" id="UP000178510">
    <property type="component" value="Unassembled WGS sequence"/>
</dbReference>
<dbReference type="CDD" id="cd03811">
    <property type="entry name" value="GT4_GT28_WabH-like"/>
    <property type="match status" value="1"/>
</dbReference>
<dbReference type="EMBL" id="MHQM01000039">
    <property type="protein sequence ID" value="OHA02747.1"/>
    <property type="molecule type" value="Genomic_DNA"/>
</dbReference>
<accession>A0A1G2KTI7</accession>
<evidence type="ECO:0000313" key="4">
    <source>
        <dbReference type="EMBL" id="OHA02747.1"/>
    </source>
</evidence>
<reference evidence="4 5" key="1">
    <citation type="journal article" date="2016" name="Nat. Commun.">
        <title>Thousands of microbial genomes shed light on interconnected biogeochemical processes in an aquifer system.</title>
        <authorList>
            <person name="Anantharaman K."/>
            <person name="Brown C.T."/>
            <person name="Hug L.A."/>
            <person name="Sharon I."/>
            <person name="Castelle C.J."/>
            <person name="Probst A.J."/>
            <person name="Thomas B.C."/>
            <person name="Singh A."/>
            <person name="Wilkins M.J."/>
            <person name="Karaoz U."/>
            <person name="Brodie E.L."/>
            <person name="Williams K.H."/>
            <person name="Hubbard S.S."/>
            <person name="Banfield J.F."/>
        </authorList>
    </citation>
    <scope>NUCLEOTIDE SEQUENCE [LARGE SCALE GENOMIC DNA]</scope>
</reference>
<dbReference type="STRING" id="1802274.A3J58_02695"/>
<protein>
    <recommendedName>
        <fullName evidence="3">Glycosyl transferase family 1 domain-containing protein</fullName>
    </recommendedName>
</protein>
<organism evidence="4 5">
    <name type="scientific">Candidatus Sungbacteria bacterium RIFCSPHIGHO2_02_FULL_52_23</name>
    <dbReference type="NCBI Taxonomy" id="1802274"/>
    <lineage>
        <taxon>Bacteria</taxon>
        <taxon>Candidatus Sungiibacteriota</taxon>
    </lineage>
</organism>
<proteinExistence type="predicted"/>
<dbReference type="Gene3D" id="3.40.50.2000">
    <property type="entry name" value="Glycogen Phosphorylase B"/>
    <property type="match status" value="2"/>
</dbReference>
<keyword evidence="2" id="KW-0808">Transferase</keyword>
<evidence type="ECO:0000256" key="1">
    <source>
        <dbReference type="ARBA" id="ARBA00022676"/>
    </source>
</evidence>
<evidence type="ECO:0000313" key="5">
    <source>
        <dbReference type="Proteomes" id="UP000178510"/>
    </source>
</evidence>
<comment type="caution">
    <text evidence="4">The sequence shown here is derived from an EMBL/GenBank/DDBJ whole genome shotgun (WGS) entry which is preliminary data.</text>
</comment>
<feature type="domain" description="Glycosyl transferase family 1" evidence="3">
    <location>
        <begin position="178"/>
        <end position="334"/>
    </location>
</feature>
<evidence type="ECO:0000256" key="2">
    <source>
        <dbReference type="ARBA" id="ARBA00022679"/>
    </source>
</evidence>
<dbReference type="GO" id="GO:0016757">
    <property type="term" value="F:glycosyltransferase activity"/>
    <property type="evidence" value="ECO:0007669"/>
    <property type="project" value="UniProtKB-KW"/>
</dbReference>